<dbReference type="Gramene" id="PGSC0003DMT400086817">
    <property type="protein sequence ID" value="PGSC0003DMT400086817"/>
    <property type="gene ID" value="PGSC0003DMG400036388"/>
</dbReference>
<dbReference type="STRING" id="4113.M1DCJ8"/>
<dbReference type="Proteomes" id="UP000011115">
    <property type="component" value="Unassembled WGS sequence"/>
</dbReference>
<feature type="chain" id="PRO_5004013830" evidence="1">
    <location>
        <begin position="26"/>
        <end position="148"/>
    </location>
</feature>
<reference evidence="2" key="2">
    <citation type="submission" date="2015-06" db="UniProtKB">
        <authorList>
            <consortium name="EnsemblPlants"/>
        </authorList>
    </citation>
    <scope>IDENTIFICATION</scope>
    <source>
        <strain evidence="2">DM1-3 516 R44</strain>
    </source>
</reference>
<dbReference type="InParanoid" id="M1DCJ8"/>
<feature type="signal peptide" evidence="1">
    <location>
        <begin position="1"/>
        <end position="25"/>
    </location>
</feature>
<proteinExistence type="predicted"/>
<evidence type="ECO:0000256" key="1">
    <source>
        <dbReference type="SAM" id="SignalP"/>
    </source>
</evidence>
<reference evidence="3" key="1">
    <citation type="journal article" date="2011" name="Nature">
        <title>Genome sequence and analysis of the tuber crop potato.</title>
        <authorList>
            <consortium name="The Potato Genome Sequencing Consortium"/>
        </authorList>
    </citation>
    <scope>NUCLEOTIDE SEQUENCE [LARGE SCALE GENOMIC DNA]</scope>
    <source>
        <strain evidence="3">cv. DM1-3 516 R44</strain>
    </source>
</reference>
<keyword evidence="1" id="KW-0732">Signal</keyword>
<accession>M1DCJ8</accession>
<dbReference type="AlphaFoldDB" id="M1DCJ8"/>
<protein>
    <submittedName>
        <fullName evidence="2">Gag-pol polyprotein</fullName>
    </submittedName>
</protein>
<organism evidence="2 3">
    <name type="scientific">Solanum tuberosum</name>
    <name type="common">Potato</name>
    <dbReference type="NCBI Taxonomy" id="4113"/>
    <lineage>
        <taxon>Eukaryota</taxon>
        <taxon>Viridiplantae</taxon>
        <taxon>Streptophyta</taxon>
        <taxon>Embryophyta</taxon>
        <taxon>Tracheophyta</taxon>
        <taxon>Spermatophyta</taxon>
        <taxon>Magnoliopsida</taxon>
        <taxon>eudicotyledons</taxon>
        <taxon>Gunneridae</taxon>
        <taxon>Pentapetalae</taxon>
        <taxon>asterids</taxon>
        <taxon>lamiids</taxon>
        <taxon>Solanales</taxon>
        <taxon>Solanaceae</taxon>
        <taxon>Solanoideae</taxon>
        <taxon>Solaneae</taxon>
        <taxon>Solanum</taxon>
    </lineage>
</organism>
<dbReference type="EnsemblPlants" id="PGSC0003DMT400086817">
    <property type="protein sequence ID" value="PGSC0003DMT400086817"/>
    <property type="gene ID" value="PGSC0003DMG400036388"/>
</dbReference>
<dbReference type="HOGENOM" id="CLU_1762031_0_0_1"/>
<keyword evidence="3" id="KW-1185">Reference proteome</keyword>
<name>M1DCJ8_SOLTU</name>
<evidence type="ECO:0000313" key="3">
    <source>
        <dbReference type="Proteomes" id="UP000011115"/>
    </source>
</evidence>
<evidence type="ECO:0000313" key="2">
    <source>
        <dbReference type="EnsemblPlants" id="PGSC0003DMT400086817"/>
    </source>
</evidence>
<sequence>MHTTSIIRILRHLGNISLLITLFRAVEFNTIKVSSNSCLGVSFKITLPQKVVQRCPSRRNVNPQGPEVPNSPDVQPLQGDVTNAEFRNAIQMLTQVVINQVGQQRGVRLDVADTSRIREFMRMNPLEFTRSSITEDPKNFVEELQKVF</sequence>
<dbReference type="PaxDb" id="4113-PGSC0003DMT400086817"/>